<evidence type="ECO:0000256" key="1">
    <source>
        <dbReference type="SAM" id="Phobius"/>
    </source>
</evidence>
<organism evidence="2">
    <name type="scientific">Gordonia sp. MP11Mi</name>
    <dbReference type="NCBI Taxonomy" id="3022769"/>
    <lineage>
        <taxon>Bacteria</taxon>
        <taxon>Bacillati</taxon>
        <taxon>Actinomycetota</taxon>
        <taxon>Actinomycetes</taxon>
        <taxon>Mycobacteriales</taxon>
        <taxon>Gordoniaceae</taxon>
        <taxon>Gordonia</taxon>
    </lineage>
</organism>
<sequence length="49" mass="5163">MILAIIQARSSSIDPMLTIVVFTSAVYLVYVAVGHVIESRSISGDGGPK</sequence>
<name>A0AA97CST7_9ACTN</name>
<proteinExistence type="predicted"/>
<reference evidence="2" key="1">
    <citation type="submission" date="2023-06" db="EMBL/GenBank/DDBJ databases">
        <title>Gordonia sp. nov. and Pseudochrobactrum sp. nov., two species isolated from the burying beetle Nicrophorus vespilloides.</title>
        <authorList>
            <person name="Poehlein A."/>
            <person name="Guzman J."/>
            <person name="Daniel R."/>
            <person name="Vilcinskas A."/>
        </authorList>
    </citation>
    <scope>NUCLEOTIDE SEQUENCE</scope>
    <source>
        <strain evidence="2">MP11Mi</strain>
    </source>
</reference>
<keyword evidence="1" id="KW-1133">Transmembrane helix</keyword>
<dbReference type="EMBL" id="CP128986">
    <property type="protein sequence ID" value="WOC11684.1"/>
    <property type="molecule type" value="Genomic_DNA"/>
</dbReference>
<protein>
    <submittedName>
        <fullName evidence="2">Uncharacterized protein</fullName>
    </submittedName>
</protein>
<keyword evidence="1" id="KW-0812">Transmembrane</keyword>
<evidence type="ECO:0000313" key="2">
    <source>
        <dbReference type="EMBL" id="WOC11684.1"/>
    </source>
</evidence>
<feature type="transmembrane region" description="Helical" evidence="1">
    <location>
        <begin position="12"/>
        <end position="33"/>
    </location>
</feature>
<gene>
    <name evidence="2" type="ORF">MP11Mi_07610</name>
</gene>
<keyword evidence="1" id="KW-0472">Membrane</keyword>
<accession>A0AA97CST7</accession>
<dbReference type="AlphaFoldDB" id="A0AA97CST7"/>